<dbReference type="AlphaFoldDB" id="A0A0L9U4K5"/>
<reference evidence="4" key="1">
    <citation type="journal article" date="2015" name="Proc. Natl. Acad. Sci. U.S.A.">
        <title>Genome sequencing of adzuki bean (Vigna angularis) provides insight into high starch and low fat accumulation and domestication.</title>
        <authorList>
            <person name="Yang K."/>
            <person name="Tian Z."/>
            <person name="Chen C."/>
            <person name="Luo L."/>
            <person name="Zhao B."/>
            <person name="Wang Z."/>
            <person name="Yu L."/>
            <person name="Li Y."/>
            <person name="Sun Y."/>
            <person name="Li W."/>
            <person name="Chen Y."/>
            <person name="Li Y."/>
            <person name="Zhang Y."/>
            <person name="Ai D."/>
            <person name="Zhao J."/>
            <person name="Shang C."/>
            <person name="Ma Y."/>
            <person name="Wu B."/>
            <person name="Wang M."/>
            <person name="Gao L."/>
            <person name="Sun D."/>
            <person name="Zhang P."/>
            <person name="Guo F."/>
            <person name="Wang W."/>
            <person name="Li Y."/>
            <person name="Wang J."/>
            <person name="Varshney R.K."/>
            <person name="Wang J."/>
            <person name="Ling H.Q."/>
            <person name="Wan P."/>
        </authorList>
    </citation>
    <scope>NUCLEOTIDE SEQUENCE</scope>
    <source>
        <strain evidence="4">cv. Jingnong 6</strain>
    </source>
</reference>
<dbReference type="Gramene" id="KOM37720">
    <property type="protein sequence ID" value="KOM37720"/>
    <property type="gene ID" value="LR48_Vigan03g110200"/>
</dbReference>
<gene>
    <name evidence="3" type="ORF">LR48_Vigan03g110200</name>
</gene>
<feature type="domain" description="Putative plant transposon protein" evidence="2">
    <location>
        <begin position="95"/>
        <end position="159"/>
    </location>
</feature>
<protein>
    <recommendedName>
        <fullName evidence="2">Putative plant transposon protein domain-containing protein</fullName>
    </recommendedName>
</protein>
<evidence type="ECO:0000256" key="1">
    <source>
        <dbReference type="SAM" id="MobiDB-lite"/>
    </source>
</evidence>
<dbReference type="Pfam" id="PF20167">
    <property type="entry name" value="Transposase_32"/>
    <property type="match status" value="1"/>
</dbReference>
<evidence type="ECO:0000313" key="4">
    <source>
        <dbReference type="Proteomes" id="UP000053144"/>
    </source>
</evidence>
<evidence type="ECO:0000313" key="3">
    <source>
        <dbReference type="EMBL" id="KOM37720.1"/>
    </source>
</evidence>
<name>A0A0L9U4K5_PHAAN</name>
<proteinExistence type="predicted"/>
<sequence length="250" mass="27564">MASSSGRRVKTAGNKRKEKEQYYSHQLRTTAHERDVNARCWGNLATYPALASIPIVKELYTNAKALGGEQETYTSYGIFNTTGQILDDLLPGQHPPLTHMSDITTQRAILLYCILSGREVNLGAIIAEKIKSCARVVSSRTPLGHPSLITHLCEIMGVDVSVPPFEQPRKELDETYLTYYCSTEGQATARHYSRGEQELLRTLTSAFPNREFISQEEFAARVAYLEDPTDAAGGDAAGGDAADEEEDSDD</sequence>
<accession>A0A0L9U4K5</accession>
<feature type="compositionally biased region" description="Acidic residues" evidence="1">
    <location>
        <begin position="241"/>
        <end position="250"/>
    </location>
</feature>
<dbReference type="EMBL" id="CM003373">
    <property type="protein sequence ID" value="KOM37720.1"/>
    <property type="molecule type" value="Genomic_DNA"/>
</dbReference>
<dbReference type="InterPro" id="IPR046796">
    <property type="entry name" value="Transposase_32_dom"/>
</dbReference>
<feature type="region of interest" description="Disordered" evidence="1">
    <location>
        <begin position="229"/>
        <end position="250"/>
    </location>
</feature>
<feature type="compositionally biased region" description="Low complexity" evidence="1">
    <location>
        <begin position="230"/>
        <end position="240"/>
    </location>
</feature>
<evidence type="ECO:0000259" key="2">
    <source>
        <dbReference type="Pfam" id="PF20167"/>
    </source>
</evidence>
<dbReference type="Proteomes" id="UP000053144">
    <property type="component" value="Chromosome 3"/>
</dbReference>
<organism evidence="3 4">
    <name type="scientific">Phaseolus angularis</name>
    <name type="common">Azuki bean</name>
    <name type="synonym">Vigna angularis</name>
    <dbReference type="NCBI Taxonomy" id="3914"/>
    <lineage>
        <taxon>Eukaryota</taxon>
        <taxon>Viridiplantae</taxon>
        <taxon>Streptophyta</taxon>
        <taxon>Embryophyta</taxon>
        <taxon>Tracheophyta</taxon>
        <taxon>Spermatophyta</taxon>
        <taxon>Magnoliopsida</taxon>
        <taxon>eudicotyledons</taxon>
        <taxon>Gunneridae</taxon>
        <taxon>Pentapetalae</taxon>
        <taxon>rosids</taxon>
        <taxon>fabids</taxon>
        <taxon>Fabales</taxon>
        <taxon>Fabaceae</taxon>
        <taxon>Papilionoideae</taxon>
        <taxon>50 kb inversion clade</taxon>
        <taxon>NPAAA clade</taxon>
        <taxon>indigoferoid/millettioid clade</taxon>
        <taxon>Phaseoleae</taxon>
        <taxon>Vigna</taxon>
    </lineage>
</organism>
<feature type="region of interest" description="Disordered" evidence="1">
    <location>
        <begin position="1"/>
        <end position="23"/>
    </location>
</feature>